<evidence type="ECO:0000313" key="8">
    <source>
        <dbReference type="Proteomes" id="UP000001784"/>
    </source>
</evidence>
<accession>A0LHH1</accession>
<dbReference type="Pfam" id="PF02662">
    <property type="entry name" value="FlpD"/>
    <property type="match status" value="1"/>
</dbReference>
<dbReference type="HOGENOM" id="CLU_095272_0_0_7"/>
<dbReference type="OrthoDB" id="9785566at2"/>
<keyword evidence="3" id="KW-0408">Iron</keyword>
<evidence type="ECO:0000256" key="1">
    <source>
        <dbReference type="ARBA" id="ARBA00022723"/>
    </source>
</evidence>
<dbReference type="InterPro" id="IPR036388">
    <property type="entry name" value="WH-like_DNA-bd_sf"/>
</dbReference>
<sequence length="237" mass="25957">MQYTTDVRIIRLMCTGRVDPTMVADAFIDGADGLMVVGCHFGDCHYISGNFQGKVKVGVAGRTLAYAGLNPARVAFNQCSSAEGERFVNLVTAFHRDIARLGPLGTGDRLPLPQLKAKLAVARIALEKEKIRWVVGKFTEFNTMGNKYGERFTEHEMWRTLDTIIMDEMATRQILGELKNGPAAVKNLAARLELPAPHVLRYVLALQRRGFVALDGIEGPSPVYRLVPEQAAASAAA</sequence>
<dbReference type="GO" id="GO:0051536">
    <property type="term" value="F:iron-sulfur cluster binding"/>
    <property type="evidence" value="ECO:0007669"/>
    <property type="project" value="UniProtKB-KW"/>
</dbReference>
<name>A0LHH1_SYNFM</name>
<dbReference type="GO" id="GO:0016491">
    <property type="term" value="F:oxidoreductase activity"/>
    <property type="evidence" value="ECO:0007669"/>
    <property type="project" value="UniProtKB-KW"/>
</dbReference>
<dbReference type="GO" id="GO:0003677">
    <property type="term" value="F:DNA binding"/>
    <property type="evidence" value="ECO:0007669"/>
    <property type="project" value="InterPro"/>
</dbReference>
<dbReference type="KEGG" id="sfu:Sfum_1180"/>
<organism evidence="7 8">
    <name type="scientific">Syntrophobacter fumaroxidans (strain DSM 10017 / MPOB)</name>
    <dbReference type="NCBI Taxonomy" id="335543"/>
    <lineage>
        <taxon>Bacteria</taxon>
        <taxon>Pseudomonadati</taxon>
        <taxon>Thermodesulfobacteriota</taxon>
        <taxon>Syntrophobacteria</taxon>
        <taxon>Syntrophobacterales</taxon>
        <taxon>Syntrophobacteraceae</taxon>
        <taxon>Syntrophobacter</taxon>
    </lineage>
</organism>
<feature type="domain" description="F420-non-reducing hydrogenase iron-sulfur subunit D" evidence="5">
    <location>
        <begin position="1"/>
        <end position="102"/>
    </location>
</feature>
<reference evidence="7 8" key="1">
    <citation type="submission" date="2006-10" db="EMBL/GenBank/DDBJ databases">
        <title>Complete sequence of Syntrophobacter fumaroxidans MPOB.</title>
        <authorList>
            <consortium name="US DOE Joint Genome Institute"/>
            <person name="Copeland A."/>
            <person name="Lucas S."/>
            <person name="Lapidus A."/>
            <person name="Barry K."/>
            <person name="Detter J.C."/>
            <person name="Glavina del Rio T."/>
            <person name="Hammon N."/>
            <person name="Israni S."/>
            <person name="Pitluck S."/>
            <person name="Goltsman E.G."/>
            <person name="Martinez M."/>
            <person name="Schmutz J."/>
            <person name="Larimer F."/>
            <person name="Land M."/>
            <person name="Hauser L."/>
            <person name="Kyrpides N."/>
            <person name="Kim E."/>
            <person name="Boone D.R."/>
            <person name="Brockman F."/>
            <person name="Culley D."/>
            <person name="Ferry J."/>
            <person name="Gunsalus R."/>
            <person name="McInerney M.J."/>
            <person name="Morrison M."/>
            <person name="Plugge C."/>
            <person name="Rohlin L."/>
            <person name="Scholten J."/>
            <person name="Sieber J."/>
            <person name="Stams A.J.M."/>
            <person name="Worm P."/>
            <person name="Henstra A.M."/>
            <person name="Richardson P."/>
        </authorList>
    </citation>
    <scope>NUCLEOTIDE SEQUENCE [LARGE SCALE GENOMIC DNA]</scope>
    <source>
        <strain evidence="8">DSM 10017 / MPOB</strain>
    </source>
</reference>
<evidence type="ECO:0000259" key="5">
    <source>
        <dbReference type="Pfam" id="PF02662"/>
    </source>
</evidence>
<gene>
    <name evidence="7" type="ordered locus">Sfum_1180</name>
</gene>
<evidence type="ECO:0000313" key="7">
    <source>
        <dbReference type="EMBL" id="ABK16873.1"/>
    </source>
</evidence>
<dbReference type="Pfam" id="PF09339">
    <property type="entry name" value="HTH_IclR"/>
    <property type="match status" value="1"/>
</dbReference>
<dbReference type="InterPro" id="IPR036390">
    <property type="entry name" value="WH_DNA-bd_sf"/>
</dbReference>
<dbReference type="InParanoid" id="A0LHH1"/>
<evidence type="ECO:0000256" key="2">
    <source>
        <dbReference type="ARBA" id="ARBA00023002"/>
    </source>
</evidence>
<dbReference type="GO" id="GO:0046872">
    <property type="term" value="F:metal ion binding"/>
    <property type="evidence" value="ECO:0007669"/>
    <property type="project" value="UniProtKB-KW"/>
</dbReference>
<feature type="domain" description="HTH iclR-type" evidence="6">
    <location>
        <begin position="180"/>
        <end position="215"/>
    </location>
</feature>
<keyword evidence="8" id="KW-1185">Reference proteome</keyword>
<protein>
    <submittedName>
        <fullName evidence="7">Methyl-viologen-reducing hydrogenase, delta subunit</fullName>
    </submittedName>
</protein>
<dbReference type="InterPro" id="IPR005471">
    <property type="entry name" value="Tscrpt_reg_IclR_N"/>
</dbReference>
<keyword evidence="2" id="KW-0560">Oxidoreductase</keyword>
<dbReference type="InterPro" id="IPR003813">
    <property type="entry name" value="MvhD/FlpD"/>
</dbReference>
<keyword evidence="4" id="KW-0411">Iron-sulfur</keyword>
<keyword evidence="1" id="KW-0479">Metal-binding</keyword>
<dbReference type="eggNOG" id="COG1908">
    <property type="taxonomic scope" value="Bacteria"/>
</dbReference>
<evidence type="ECO:0000256" key="3">
    <source>
        <dbReference type="ARBA" id="ARBA00023004"/>
    </source>
</evidence>
<evidence type="ECO:0000256" key="4">
    <source>
        <dbReference type="ARBA" id="ARBA00023014"/>
    </source>
</evidence>
<dbReference type="Proteomes" id="UP000001784">
    <property type="component" value="Chromosome"/>
</dbReference>
<dbReference type="GO" id="GO:0006355">
    <property type="term" value="P:regulation of DNA-templated transcription"/>
    <property type="evidence" value="ECO:0007669"/>
    <property type="project" value="InterPro"/>
</dbReference>
<dbReference type="AlphaFoldDB" id="A0LHH1"/>
<dbReference type="EMBL" id="CP000478">
    <property type="protein sequence ID" value="ABK16873.1"/>
    <property type="molecule type" value="Genomic_DNA"/>
</dbReference>
<dbReference type="STRING" id="335543.Sfum_1180"/>
<evidence type="ECO:0000259" key="6">
    <source>
        <dbReference type="Pfam" id="PF09339"/>
    </source>
</evidence>
<dbReference type="SUPFAM" id="SSF46785">
    <property type="entry name" value="Winged helix' DNA-binding domain"/>
    <property type="match status" value="1"/>
</dbReference>
<proteinExistence type="predicted"/>
<dbReference type="Gene3D" id="1.10.10.10">
    <property type="entry name" value="Winged helix-like DNA-binding domain superfamily/Winged helix DNA-binding domain"/>
    <property type="match status" value="1"/>
</dbReference>